<dbReference type="Gene3D" id="2.10.260.10">
    <property type="match status" value="1"/>
</dbReference>
<comment type="caution">
    <text evidence="3">The sequence shown here is derived from an EMBL/GenBank/DDBJ whole genome shotgun (WGS) entry which is preliminary data.</text>
</comment>
<reference evidence="3" key="1">
    <citation type="submission" date="2021-03" db="EMBL/GenBank/DDBJ databases">
        <title>The complete genome sequence of Acetobacter sp. TBRC 12339.</title>
        <authorList>
            <person name="Charoenyingcharoen P."/>
            <person name="Yukphan P."/>
        </authorList>
    </citation>
    <scope>NUCLEOTIDE SEQUENCE</scope>
    <source>
        <strain evidence="3">TBRC 12339</strain>
    </source>
</reference>
<dbReference type="InterPro" id="IPR037914">
    <property type="entry name" value="SpoVT-AbrB_sf"/>
</dbReference>
<name>A0A939KRV4_9PROT</name>
<dbReference type="RefSeq" id="WP_207846919.1">
    <property type="nucleotide sequence ID" value="NZ_JAFVMH010000008.1"/>
</dbReference>
<keyword evidence="1" id="KW-0238">DNA-binding</keyword>
<evidence type="ECO:0000313" key="3">
    <source>
        <dbReference type="EMBL" id="MBO1326231.1"/>
    </source>
</evidence>
<evidence type="ECO:0000313" key="4">
    <source>
        <dbReference type="Proteomes" id="UP000664073"/>
    </source>
</evidence>
<sequence>MITSRLTSKSQTTIPQSVRLALGLQPGDAVAYVIEQGRVVLTRATTEPEQDDPFASFGEWNSREDAEAYAGL</sequence>
<dbReference type="AlphaFoldDB" id="A0A939KRV4"/>
<dbReference type="GO" id="GO:0001558">
    <property type="term" value="P:regulation of cell growth"/>
    <property type="evidence" value="ECO:0007669"/>
    <property type="project" value="InterPro"/>
</dbReference>
<organism evidence="3 4">
    <name type="scientific">Acetobacter garciniae</name>
    <dbReference type="NCBI Taxonomy" id="2817435"/>
    <lineage>
        <taxon>Bacteria</taxon>
        <taxon>Pseudomonadati</taxon>
        <taxon>Pseudomonadota</taxon>
        <taxon>Alphaproteobacteria</taxon>
        <taxon>Acetobacterales</taxon>
        <taxon>Acetobacteraceae</taxon>
        <taxon>Acetobacter</taxon>
    </lineage>
</organism>
<dbReference type="InterPro" id="IPR007159">
    <property type="entry name" value="SpoVT-AbrB_dom"/>
</dbReference>
<dbReference type="InterPro" id="IPR031848">
    <property type="entry name" value="PrlF_antitoxin"/>
</dbReference>
<gene>
    <name evidence="3" type="ORF">J2D77_13835</name>
</gene>
<keyword evidence="4" id="KW-1185">Reference proteome</keyword>
<proteinExistence type="predicted"/>
<protein>
    <submittedName>
        <fullName evidence="3">Type II toxin-antitoxin system PrlF family antitoxin</fullName>
    </submittedName>
</protein>
<dbReference type="GO" id="GO:0003700">
    <property type="term" value="F:DNA-binding transcription factor activity"/>
    <property type="evidence" value="ECO:0007669"/>
    <property type="project" value="InterPro"/>
</dbReference>
<dbReference type="Pfam" id="PF15937">
    <property type="entry name" value="PrlF_antitoxin"/>
    <property type="match status" value="1"/>
</dbReference>
<dbReference type="SMART" id="SM00966">
    <property type="entry name" value="SpoVT_AbrB"/>
    <property type="match status" value="1"/>
</dbReference>
<dbReference type="SUPFAM" id="SSF89447">
    <property type="entry name" value="AbrB/MazE/MraZ-like"/>
    <property type="match status" value="1"/>
</dbReference>
<dbReference type="GO" id="GO:0003677">
    <property type="term" value="F:DNA binding"/>
    <property type="evidence" value="ECO:0007669"/>
    <property type="project" value="UniProtKB-UniRule"/>
</dbReference>
<dbReference type="EMBL" id="JAFVMH010000008">
    <property type="protein sequence ID" value="MBO1326231.1"/>
    <property type="molecule type" value="Genomic_DNA"/>
</dbReference>
<feature type="domain" description="SpoVT-AbrB" evidence="2">
    <location>
        <begin position="1"/>
        <end position="46"/>
    </location>
</feature>
<accession>A0A939KRV4</accession>
<dbReference type="PROSITE" id="PS51740">
    <property type="entry name" value="SPOVT_ABRB"/>
    <property type="match status" value="1"/>
</dbReference>
<evidence type="ECO:0000259" key="2">
    <source>
        <dbReference type="PROSITE" id="PS51740"/>
    </source>
</evidence>
<dbReference type="GO" id="GO:0097351">
    <property type="term" value="F:toxin sequestering activity"/>
    <property type="evidence" value="ECO:0007669"/>
    <property type="project" value="InterPro"/>
</dbReference>
<dbReference type="Proteomes" id="UP000664073">
    <property type="component" value="Unassembled WGS sequence"/>
</dbReference>
<evidence type="ECO:0000256" key="1">
    <source>
        <dbReference type="PROSITE-ProRule" id="PRU01076"/>
    </source>
</evidence>